<keyword evidence="2" id="KW-0472">Membrane</keyword>
<organism evidence="4 5">
    <name type="scientific">Cerrena zonata</name>
    <dbReference type="NCBI Taxonomy" id="2478898"/>
    <lineage>
        <taxon>Eukaryota</taxon>
        <taxon>Fungi</taxon>
        <taxon>Dikarya</taxon>
        <taxon>Basidiomycota</taxon>
        <taxon>Agaricomycotina</taxon>
        <taxon>Agaricomycetes</taxon>
        <taxon>Polyporales</taxon>
        <taxon>Cerrenaceae</taxon>
        <taxon>Cerrena</taxon>
    </lineage>
</organism>
<gene>
    <name evidence="4" type="ORF">QCA50_009667</name>
</gene>
<keyword evidence="2" id="KW-0812">Transmembrane</keyword>
<accession>A0AAW0G647</accession>
<feature type="compositionally biased region" description="Polar residues" evidence="1">
    <location>
        <begin position="299"/>
        <end position="318"/>
    </location>
</feature>
<reference evidence="4 5" key="1">
    <citation type="submission" date="2022-09" db="EMBL/GenBank/DDBJ databases">
        <authorList>
            <person name="Palmer J.M."/>
        </authorList>
    </citation>
    <scope>NUCLEOTIDE SEQUENCE [LARGE SCALE GENOMIC DNA]</scope>
    <source>
        <strain evidence="4 5">DSM 7382</strain>
    </source>
</reference>
<feature type="signal peptide" evidence="3">
    <location>
        <begin position="1"/>
        <end position="24"/>
    </location>
</feature>
<dbReference type="AlphaFoldDB" id="A0AAW0G647"/>
<evidence type="ECO:0000313" key="4">
    <source>
        <dbReference type="EMBL" id="KAK7687164.1"/>
    </source>
</evidence>
<feature type="transmembrane region" description="Helical" evidence="2">
    <location>
        <begin position="233"/>
        <end position="257"/>
    </location>
</feature>
<dbReference type="EMBL" id="JASBNA010000014">
    <property type="protein sequence ID" value="KAK7687164.1"/>
    <property type="molecule type" value="Genomic_DNA"/>
</dbReference>
<evidence type="ECO:0000313" key="5">
    <source>
        <dbReference type="Proteomes" id="UP001385951"/>
    </source>
</evidence>
<keyword evidence="5" id="KW-1185">Reference proteome</keyword>
<evidence type="ECO:0000256" key="1">
    <source>
        <dbReference type="SAM" id="MobiDB-lite"/>
    </source>
</evidence>
<proteinExistence type="predicted"/>
<evidence type="ECO:0000256" key="3">
    <source>
        <dbReference type="SAM" id="SignalP"/>
    </source>
</evidence>
<evidence type="ECO:0000256" key="2">
    <source>
        <dbReference type="SAM" id="Phobius"/>
    </source>
</evidence>
<comment type="caution">
    <text evidence="4">The sequence shown here is derived from an EMBL/GenBank/DDBJ whole genome shotgun (WGS) entry which is preliminary data.</text>
</comment>
<name>A0AAW0G647_9APHY</name>
<dbReference type="Proteomes" id="UP001385951">
    <property type="component" value="Unassembled WGS sequence"/>
</dbReference>
<protein>
    <submittedName>
        <fullName evidence="4">Uncharacterized protein</fullName>
    </submittedName>
</protein>
<keyword evidence="2" id="KW-1133">Transmembrane helix</keyword>
<keyword evidence="3" id="KW-0732">Signal</keyword>
<feature type="chain" id="PRO_5043821924" evidence="3">
    <location>
        <begin position="25"/>
        <end position="360"/>
    </location>
</feature>
<sequence length="360" mass="40004">MAGVSLLLPLTLLFFSWGSSEVHAAQGNESCSSSTQRLQLGTYQFTSDCDAMWWCNSTNICDWKGCRRDEFPFGYWDNVTIPEGCPKGSFCPDEEDSCQALLAVGSPCQLNRDDECEGPPDWQDLADNTGFGRNVNGSVCLNNVCMWANVTLGLPCTVENIPYTVYTTDSEFIDIVSRDNCRLGLYCDASQKVCMQMKDLGASCGADKECQSFNCLASGVCGKPADTPAHVAVWVYIICGIAIFGGMIATLIGMFFLHKGQRDVEREKRLQYWREQNAFRQNIMQMQETARHSIMSLPTGDSQRNSFQSRDGTLSADSQMPMLRGNNRSSGLRHFVSGDNLSADVSEESIMMKRPDHSRF</sequence>
<feature type="region of interest" description="Disordered" evidence="1">
    <location>
        <begin position="297"/>
        <end position="322"/>
    </location>
</feature>